<sequence>MHWPQAHMNAPTSFYKHLQCREAEKTQRWCWQCPQSLCVMMKQGYTGELERTDDHKGGKIVVDLPG</sequence>
<reference evidence="1" key="2">
    <citation type="submission" date="2025-09" db="UniProtKB">
        <authorList>
            <consortium name="Ensembl"/>
        </authorList>
    </citation>
    <scope>IDENTIFICATION</scope>
</reference>
<evidence type="ECO:0000313" key="2">
    <source>
        <dbReference type="Proteomes" id="UP000694551"/>
    </source>
</evidence>
<protein>
    <submittedName>
        <fullName evidence="1">Uncharacterized protein</fullName>
    </submittedName>
</protein>
<dbReference type="Ensembl" id="ENSSOCT00000014562.1">
    <property type="protein sequence ID" value="ENSSOCP00000014186.1"/>
    <property type="gene ID" value="ENSSOCG00000010749.1"/>
</dbReference>
<evidence type="ECO:0000313" key="1">
    <source>
        <dbReference type="Ensembl" id="ENSSOCP00000014186.1"/>
    </source>
</evidence>
<keyword evidence="2" id="KW-1185">Reference proteome</keyword>
<proteinExistence type="predicted"/>
<dbReference type="Proteomes" id="UP000694551">
    <property type="component" value="Unplaced"/>
</dbReference>
<organism evidence="1 2">
    <name type="scientific">Strix occidentalis caurina</name>
    <name type="common">northern spotted owl</name>
    <dbReference type="NCBI Taxonomy" id="311401"/>
    <lineage>
        <taxon>Eukaryota</taxon>
        <taxon>Metazoa</taxon>
        <taxon>Chordata</taxon>
        <taxon>Craniata</taxon>
        <taxon>Vertebrata</taxon>
        <taxon>Euteleostomi</taxon>
        <taxon>Archelosauria</taxon>
        <taxon>Archosauria</taxon>
        <taxon>Dinosauria</taxon>
        <taxon>Saurischia</taxon>
        <taxon>Theropoda</taxon>
        <taxon>Coelurosauria</taxon>
        <taxon>Aves</taxon>
        <taxon>Neognathae</taxon>
        <taxon>Neoaves</taxon>
        <taxon>Telluraves</taxon>
        <taxon>Strigiformes</taxon>
        <taxon>Strigidae</taxon>
        <taxon>Strix</taxon>
    </lineage>
</organism>
<name>A0A8D0KWN7_STROC</name>
<accession>A0A8D0KWN7</accession>
<dbReference type="AlphaFoldDB" id="A0A8D0KWN7"/>
<reference evidence="1" key="1">
    <citation type="submission" date="2025-08" db="UniProtKB">
        <authorList>
            <consortium name="Ensembl"/>
        </authorList>
    </citation>
    <scope>IDENTIFICATION</scope>
</reference>
<dbReference type="Gene3D" id="3.30.1370.30">
    <property type="match status" value="1"/>
</dbReference>